<accession>A0A951QE58</accession>
<dbReference type="AlphaFoldDB" id="A0A951QE58"/>
<dbReference type="SUPFAM" id="SSF53756">
    <property type="entry name" value="UDP-Glycosyltransferase/glycogen phosphorylase"/>
    <property type="match status" value="1"/>
</dbReference>
<dbReference type="InterPro" id="IPR001296">
    <property type="entry name" value="Glyco_trans_1"/>
</dbReference>
<feature type="domain" description="Glycosyl transferase family 1" evidence="1">
    <location>
        <begin position="227"/>
        <end position="380"/>
    </location>
</feature>
<dbReference type="EMBL" id="JAHHHD010000027">
    <property type="protein sequence ID" value="MBW4660925.1"/>
    <property type="molecule type" value="Genomic_DNA"/>
</dbReference>
<gene>
    <name evidence="2" type="ORF">KME15_19800</name>
</gene>
<dbReference type="GO" id="GO:0016757">
    <property type="term" value="F:glycosyltransferase activity"/>
    <property type="evidence" value="ECO:0007669"/>
    <property type="project" value="InterPro"/>
</dbReference>
<evidence type="ECO:0000313" key="3">
    <source>
        <dbReference type="Proteomes" id="UP000757435"/>
    </source>
</evidence>
<name>A0A951QE58_9CYAN</name>
<comment type="caution">
    <text evidence="2">The sequence shown here is derived from an EMBL/GenBank/DDBJ whole genome shotgun (WGS) entry which is preliminary data.</text>
</comment>
<evidence type="ECO:0000313" key="2">
    <source>
        <dbReference type="EMBL" id="MBW4660925.1"/>
    </source>
</evidence>
<dbReference type="Proteomes" id="UP000757435">
    <property type="component" value="Unassembled WGS sequence"/>
</dbReference>
<organism evidence="2 3">
    <name type="scientific">Drouetiella hepatica Uher 2000/2452</name>
    <dbReference type="NCBI Taxonomy" id="904376"/>
    <lineage>
        <taxon>Bacteria</taxon>
        <taxon>Bacillati</taxon>
        <taxon>Cyanobacteriota</taxon>
        <taxon>Cyanophyceae</taxon>
        <taxon>Oculatellales</taxon>
        <taxon>Oculatellaceae</taxon>
        <taxon>Drouetiella</taxon>
    </lineage>
</organism>
<protein>
    <submittedName>
        <fullName evidence="2">Glycosyltransferase</fullName>
    </submittedName>
</protein>
<reference evidence="2" key="2">
    <citation type="journal article" date="2022" name="Microbiol. Resour. Announc.">
        <title>Metagenome Sequencing to Explore Phylogenomics of Terrestrial Cyanobacteria.</title>
        <authorList>
            <person name="Ward R.D."/>
            <person name="Stajich J.E."/>
            <person name="Johansen J.R."/>
            <person name="Huntemann M."/>
            <person name="Clum A."/>
            <person name="Foster B."/>
            <person name="Foster B."/>
            <person name="Roux S."/>
            <person name="Palaniappan K."/>
            <person name="Varghese N."/>
            <person name="Mukherjee S."/>
            <person name="Reddy T.B.K."/>
            <person name="Daum C."/>
            <person name="Copeland A."/>
            <person name="Chen I.A."/>
            <person name="Ivanova N.N."/>
            <person name="Kyrpides N.C."/>
            <person name="Shapiro N."/>
            <person name="Eloe-Fadrosh E.A."/>
            <person name="Pietrasiak N."/>
        </authorList>
    </citation>
    <scope>NUCLEOTIDE SEQUENCE</scope>
    <source>
        <strain evidence="2">UHER 2000/2452</strain>
    </source>
</reference>
<reference evidence="2" key="1">
    <citation type="submission" date="2021-05" db="EMBL/GenBank/DDBJ databases">
        <authorList>
            <person name="Pietrasiak N."/>
            <person name="Ward R."/>
            <person name="Stajich J.E."/>
            <person name="Kurbessoian T."/>
        </authorList>
    </citation>
    <scope>NUCLEOTIDE SEQUENCE</scope>
    <source>
        <strain evidence="2">UHER 2000/2452</strain>
    </source>
</reference>
<sequence>MLLVLHPPLRVQHGRLMWDAQACNGLEQWADNFGSIVVAAPAIPEAIAERDKTIVWRDTATLQDLERFQFVQLPWAYSLPEFFRTYNATRKLFAELIGQCQYLQFAIGGLVGDWAAIAALEAQRQGRNYAIHADRVEHQVVLQVAKKAQLKSRLVANIRSPLMAQLEKCVIKRASLGLWHGQDCYTAYSPLCLNSHVVHDVHTKVNDAIAPAALAAKVKAALSDPVLRICYAGRISAMKAPLEWVRALGVARDLGVNLQAIWFGNGDLIEEMSALISALNLDSCVELYGLERDRGRLLQKIREAHLMPFTHITPESPRCLIESLVSGTPIVGYESQYVEELTENYGGGAFVPVHGWQPLGELIAALYHDRSRLAQLIQEAGTNGARFNDEAVFRERSQLIRRHLAH</sequence>
<proteinExistence type="predicted"/>
<evidence type="ECO:0000259" key="1">
    <source>
        <dbReference type="Pfam" id="PF00534"/>
    </source>
</evidence>
<dbReference type="Pfam" id="PF00534">
    <property type="entry name" value="Glycos_transf_1"/>
    <property type="match status" value="1"/>
</dbReference>
<dbReference type="Gene3D" id="3.40.50.2000">
    <property type="entry name" value="Glycogen Phosphorylase B"/>
    <property type="match status" value="1"/>
</dbReference>